<protein>
    <submittedName>
        <fullName evidence="8">Aldo_ket_red domain-containing protein</fullName>
    </submittedName>
</protein>
<evidence type="ECO:0000256" key="1">
    <source>
        <dbReference type="PIRSR" id="PIRSR000097-1"/>
    </source>
</evidence>
<keyword evidence="4" id="KW-0732">Signal</keyword>
<evidence type="ECO:0000256" key="2">
    <source>
        <dbReference type="PIRSR" id="PIRSR000097-2"/>
    </source>
</evidence>
<dbReference type="PROSITE" id="PS00798">
    <property type="entry name" value="ALDOKETO_REDUCTASE_1"/>
    <property type="match status" value="1"/>
</dbReference>
<dbReference type="Gene3D" id="3.20.20.100">
    <property type="entry name" value="NADP-dependent oxidoreductase domain"/>
    <property type="match status" value="1"/>
</dbReference>
<dbReference type="AlphaFoldDB" id="A0A158QRW0"/>
<reference evidence="8" key="1">
    <citation type="submission" date="2016-04" db="UniProtKB">
        <authorList>
            <consortium name="WormBaseParasite"/>
        </authorList>
    </citation>
    <scope>IDENTIFICATION</scope>
</reference>
<feature type="active site" description="Proton donor" evidence="1">
    <location>
        <position position="40"/>
    </location>
</feature>
<feature type="chain" id="PRO_5043135643" evidence="4">
    <location>
        <begin position="17"/>
        <end position="273"/>
    </location>
</feature>
<dbReference type="EMBL" id="UZAF01020506">
    <property type="protein sequence ID" value="VDO70501.1"/>
    <property type="molecule type" value="Genomic_DNA"/>
</dbReference>
<evidence type="ECO:0000256" key="3">
    <source>
        <dbReference type="PIRSR" id="PIRSR000097-3"/>
    </source>
</evidence>
<evidence type="ECO:0000313" key="6">
    <source>
        <dbReference type="EMBL" id="VDO70501.1"/>
    </source>
</evidence>
<evidence type="ECO:0000313" key="7">
    <source>
        <dbReference type="Proteomes" id="UP000268014"/>
    </source>
</evidence>
<dbReference type="InterPro" id="IPR020471">
    <property type="entry name" value="AKR"/>
</dbReference>
<dbReference type="Pfam" id="PF00248">
    <property type="entry name" value="Aldo_ket_red"/>
    <property type="match status" value="1"/>
</dbReference>
<proteinExistence type="predicted"/>
<dbReference type="Proteomes" id="UP000268014">
    <property type="component" value="Unassembled WGS sequence"/>
</dbReference>
<dbReference type="PROSITE" id="PS00062">
    <property type="entry name" value="ALDOKETO_REDUCTASE_2"/>
    <property type="match status" value="1"/>
</dbReference>
<organism evidence="8">
    <name type="scientific">Haemonchus placei</name>
    <name type="common">Barber's pole worm</name>
    <dbReference type="NCBI Taxonomy" id="6290"/>
    <lineage>
        <taxon>Eukaryota</taxon>
        <taxon>Metazoa</taxon>
        <taxon>Ecdysozoa</taxon>
        <taxon>Nematoda</taxon>
        <taxon>Chromadorea</taxon>
        <taxon>Rhabditida</taxon>
        <taxon>Rhabditina</taxon>
        <taxon>Rhabditomorpha</taxon>
        <taxon>Strongyloidea</taxon>
        <taxon>Trichostrongylidae</taxon>
        <taxon>Haemonchus</taxon>
    </lineage>
</organism>
<reference evidence="6 7" key="2">
    <citation type="submission" date="2018-11" db="EMBL/GenBank/DDBJ databases">
        <authorList>
            <consortium name="Pathogen Informatics"/>
        </authorList>
    </citation>
    <scope>NUCLEOTIDE SEQUENCE [LARGE SCALE GENOMIC DNA]</scope>
    <source>
        <strain evidence="6 7">MHpl1</strain>
    </source>
</reference>
<keyword evidence="7" id="KW-1185">Reference proteome</keyword>
<feature type="domain" description="NADP-dependent oxidoreductase" evidence="5">
    <location>
        <begin position="13"/>
        <end position="263"/>
    </location>
</feature>
<dbReference type="InterPro" id="IPR036812">
    <property type="entry name" value="NAD(P)_OxRdtase_dom_sf"/>
</dbReference>
<evidence type="ECO:0000313" key="8">
    <source>
        <dbReference type="WBParaSite" id="HPLM_0001835901-mRNA-1"/>
    </source>
</evidence>
<evidence type="ECO:0000256" key="4">
    <source>
        <dbReference type="SAM" id="SignalP"/>
    </source>
</evidence>
<evidence type="ECO:0000259" key="5">
    <source>
        <dbReference type="Pfam" id="PF00248"/>
    </source>
</evidence>
<dbReference type="GO" id="GO:0016491">
    <property type="term" value="F:oxidoreductase activity"/>
    <property type="evidence" value="ECO:0007669"/>
    <property type="project" value="InterPro"/>
</dbReference>
<dbReference type="FunFam" id="3.20.20.100:FF:000029">
    <property type="entry name" value="Aldo-keto reductase"/>
    <property type="match status" value="1"/>
</dbReference>
<gene>
    <name evidence="6" type="ORF">HPLM_LOCUS18351</name>
</gene>
<dbReference type="OMA" id="IIRADMF"/>
<dbReference type="PRINTS" id="PR00069">
    <property type="entry name" value="ALDKETRDTASE"/>
</dbReference>
<feature type="signal peptide" evidence="4">
    <location>
        <begin position="1"/>
        <end position="16"/>
    </location>
</feature>
<dbReference type="PROSITE" id="PS00063">
    <property type="entry name" value="ALDOKETO_REDUCTASE_3"/>
    <property type="match status" value="1"/>
</dbReference>
<dbReference type="InterPro" id="IPR018170">
    <property type="entry name" value="Aldo/ket_reductase_CS"/>
</dbReference>
<dbReference type="OrthoDB" id="416253at2759"/>
<dbReference type="PANTHER" id="PTHR11732">
    <property type="entry name" value="ALDO/KETO REDUCTASE"/>
    <property type="match status" value="1"/>
</dbReference>
<feature type="site" description="Lowers pKa of active site Tyr" evidence="3">
    <location>
        <position position="69"/>
    </location>
</feature>
<dbReference type="PIRSF" id="PIRSF000097">
    <property type="entry name" value="AKR"/>
    <property type="match status" value="1"/>
</dbReference>
<name>A0A158QRW0_HAEPC</name>
<accession>A0A158QRW0</accession>
<dbReference type="InterPro" id="IPR023210">
    <property type="entry name" value="NADP_OxRdtase_dom"/>
</dbReference>
<dbReference type="STRING" id="6290.A0A158QRW0"/>
<dbReference type="SUPFAM" id="SSF51430">
    <property type="entry name" value="NAD(P)-linked oxidoreductase"/>
    <property type="match status" value="1"/>
</dbReference>
<feature type="binding site" evidence="2">
    <location>
        <position position="102"/>
    </location>
    <ligand>
        <name>substrate</name>
    </ligand>
</feature>
<dbReference type="WBParaSite" id="HPLM_0001835901-mRNA-1">
    <property type="protein sequence ID" value="HPLM_0001835901-mRNA-1"/>
    <property type="gene ID" value="HPLM_0001835901"/>
</dbReference>
<sequence length="273" mass="31020">MLFCLSFLSSLFQSSPDEVKTAVKAAIEAGYRLIDTAAVYENETAIGEVLKELVYDGKIIRADMFITTKVWVTHLHPDDIMSSVRESLRQLQTDYVDLLLAHMPTCFNGEMTAQNRNVAVEDTWRGLERVYKRGLTRAIGVSNYSGKQVERVQKTAKIPIHNCQVELHIYWPQHELHDICKRYNIALTSYATLGSPGRASFMPNQFGWKDAPSALEDKNVIELAKKYEKTPAQILLRYAMDRGIAIIPKSVNPSRIVENFEVAFYMILDVCPQ</sequence>